<dbReference type="InterPro" id="IPR007788">
    <property type="entry name" value="QCT"/>
</dbReference>
<dbReference type="EMBL" id="PGFJ01000001">
    <property type="protein sequence ID" value="PJJ84269.1"/>
    <property type="molecule type" value="Genomic_DNA"/>
</dbReference>
<dbReference type="Pfam" id="PF05096">
    <property type="entry name" value="Glu_cyclase_2"/>
    <property type="match status" value="1"/>
</dbReference>
<dbReference type="Proteomes" id="UP000242687">
    <property type="component" value="Unassembled WGS sequence"/>
</dbReference>
<protein>
    <submittedName>
        <fullName evidence="1">Glutamine cyclotransferase</fullName>
    </submittedName>
</protein>
<dbReference type="AlphaFoldDB" id="A0A2H9VTZ6"/>
<sequence length="368" mass="41337">MPFGHLQLKRMKKRSLLYIAAITLAAAGCKEEDIYKKITISPDAGVTVKAGESVTIKVSYPEEIKPDSIVYLLDSTRLEAKKDASPVVLKTDSMPLGPKSITARFFQQGKQYDKATNIVVLAARAPEKLSFKVEKVYPHDVTSYTEGLEYHDGYLYESDGGYLDPPPGDEKIGPSSLRKVDLITGKVLQSVQNDPKVFAEGITVIGDKIVQLTYREKIGYVYDKSTFKLLKTFNNNVGIEGWGMTFDGNKIYMDDSTNRLWFLDKETYQQVGYVDVYDDKGPVNSINELEYIDGKIYANVFQTDDIIVIDPKTGAVLQKIDFKSLYPKRNNKADVFNGIAWDAKGKRMFVTGKFWDKLFQVKLAPPAP</sequence>
<comment type="caution">
    <text evidence="1">The sequence shown here is derived from an EMBL/GenBank/DDBJ whole genome shotgun (WGS) entry which is preliminary data.</text>
</comment>
<dbReference type="GO" id="GO:0016603">
    <property type="term" value="F:glutaminyl-peptide cyclotransferase activity"/>
    <property type="evidence" value="ECO:0007669"/>
    <property type="project" value="InterPro"/>
</dbReference>
<dbReference type="Gene3D" id="2.130.10.10">
    <property type="entry name" value="YVTN repeat-like/Quinoprotein amine dehydrogenase"/>
    <property type="match status" value="1"/>
</dbReference>
<evidence type="ECO:0000313" key="2">
    <source>
        <dbReference type="Proteomes" id="UP000242687"/>
    </source>
</evidence>
<dbReference type="PANTHER" id="PTHR31270">
    <property type="entry name" value="GLUTAMINYL-PEPTIDE CYCLOTRANSFERASE"/>
    <property type="match status" value="1"/>
</dbReference>
<name>A0A2H9VTZ6_9SPHI</name>
<gene>
    <name evidence="1" type="ORF">CLV57_1280</name>
</gene>
<dbReference type="InterPro" id="IPR015943">
    <property type="entry name" value="WD40/YVTN_repeat-like_dom_sf"/>
</dbReference>
<dbReference type="SUPFAM" id="SSF50969">
    <property type="entry name" value="YVTN repeat-like/Quinoprotein amine dehydrogenase"/>
    <property type="match status" value="1"/>
</dbReference>
<keyword evidence="1" id="KW-0808">Transferase</keyword>
<organism evidence="1 2">
    <name type="scientific">Mucilaginibacter auburnensis</name>
    <dbReference type="NCBI Taxonomy" id="1457233"/>
    <lineage>
        <taxon>Bacteria</taxon>
        <taxon>Pseudomonadati</taxon>
        <taxon>Bacteroidota</taxon>
        <taxon>Sphingobacteriia</taxon>
        <taxon>Sphingobacteriales</taxon>
        <taxon>Sphingobacteriaceae</taxon>
        <taxon>Mucilaginibacter</taxon>
    </lineage>
</organism>
<accession>A0A2H9VTZ6</accession>
<dbReference type="PANTHER" id="PTHR31270:SF1">
    <property type="entry name" value="GLUTAMINYL-PEPTIDE CYCLOTRANSFERASE"/>
    <property type="match status" value="1"/>
</dbReference>
<proteinExistence type="predicted"/>
<keyword evidence="2" id="KW-1185">Reference proteome</keyword>
<evidence type="ECO:0000313" key="1">
    <source>
        <dbReference type="EMBL" id="PJJ84269.1"/>
    </source>
</evidence>
<reference evidence="1 2" key="1">
    <citation type="submission" date="2017-11" db="EMBL/GenBank/DDBJ databases">
        <title>Genomic Encyclopedia of Archaeal and Bacterial Type Strains, Phase II (KMG-II): From Individual Species to Whole Genera.</title>
        <authorList>
            <person name="Goeker M."/>
        </authorList>
    </citation>
    <scope>NUCLEOTIDE SEQUENCE [LARGE SCALE GENOMIC DNA]</scope>
    <source>
        <strain evidence="1 2">DSM 28175</strain>
    </source>
</reference>
<dbReference type="InterPro" id="IPR011044">
    <property type="entry name" value="Quino_amine_DH_bsu"/>
</dbReference>